<dbReference type="Proteomes" id="UP000030437">
    <property type="component" value="Unassembled WGS sequence"/>
</dbReference>
<comment type="caution">
    <text evidence="4">The sequence shown here is derived from an EMBL/GenBank/DDBJ whole genome shotgun (WGS) entry which is preliminary data.</text>
</comment>
<keyword evidence="5" id="KW-1185">Reference proteome</keyword>
<dbReference type="SMART" id="SM00422">
    <property type="entry name" value="HTH_MERR"/>
    <property type="match status" value="1"/>
</dbReference>
<dbReference type="Pfam" id="PF13411">
    <property type="entry name" value="MerR_1"/>
    <property type="match status" value="1"/>
</dbReference>
<evidence type="ECO:0000256" key="1">
    <source>
        <dbReference type="ARBA" id="ARBA00023125"/>
    </source>
</evidence>
<feature type="coiled-coil region" evidence="2">
    <location>
        <begin position="76"/>
        <end position="106"/>
    </location>
</feature>
<accession>A0A0A3IBD2</accession>
<evidence type="ECO:0000313" key="5">
    <source>
        <dbReference type="Proteomes" id="UP000030437"/>
    </source>
</evidence>
<sequence>MLHINKAAELMGVTVRTLRYYDKFGLIQPASKTEGGHRLYAVDELKRLQQVQFLKKGGFSLKEIKRILDSPDWNWRESLEKQLASVLEEQQKLADMESALRELINSISLEGNNEDRAIQNLLQLSAQHQEIRQQFRKNVFTENEMTLLEKIPNLANNSADTQEWISLIDQLKRCMHEGVHSPHVQMIIHKMDEKRMNMFKEEEEFINKLWNIRMSPEQSQKIGMYPIDLTVLEFIKDAYAVYEASHQTDGERG</sequence>
<name>A0A0A3IBD2_9BACI</name>
<protein>
    <submittedName>
        <fullName evidence="4">MerR family transcriptional regulator</fullName>
    </submittedName>
</protein>
<dbReference type="GO" id="GO:0003677">
    <property type="term" value="F:DNA binding"/>
    <property type="evidence" value="ECO:0007669"/>
    <property type="project" value="UniProtKB-KW"/>
</dbReference>
<dbReference type="CDD" id="cd01106">
    <property type="entry name" value="HTH_TipAL-Mta"/>
    <property type="match status" value="1"/>
</dbReference>
<evidence type="ECO:0000256" key="2">
    <source>
        <dbReference type="SAM" id="Coils"/>
    </source>
</evidence>
<dbReference type="STRING" id="1220589.CD32_22360"/>
<feature type="domain" description="HTH merR-type" evidence="3">
    <location>
        <begin position="1"/>
        <end position="70"/>
    </location>
</feature>
<dbReference type="InterPro" id="IPR000551">
    <property type="entry name" value="MerR-type_HTH_dom"/>
</dbReference>
<evidence type="ECO:0000259" key="3">
    <source>
        <dbReference type="PROSITE" id="PS50937"/>
    </source>
</evidence>
<dbReference type="SUPFAM" id="SSF46955">
    <property type="entry name" value="Putative DNA-binding domain"/>
    <property type="match status" value="1"/>
</dbReference>
<dbReference type="InterPro" id="IPR047057">
    <property type="entry name" value="MerR_fam"/>
</dbReference>
<dbReference type="InterPro" id="IPR009061">
    <property type="entry name" value="DNA-bd_dom_put_sf"/>
</dbReference>
<dbReference type="EMBL" id="JPVP01000060">
    <property type="protein sequence ID" value="KGR82039.1"/>
    <property type="molecule type" value="Genomic_DNA"/>
</dbReference>
<proteinExistence type="predicted"/>
<gene>
    <name evidence="4" type="ORF">CD32_22360</name>
</gene>
<dbReference type="OrthoDB" id="1894615at2"/>
<dbReference type="AlphaFoldDB" id="A0A0A3IBD2"/>
<dbReference type="PROSITE" id="PS50937">
    <property type="entry name" value="HTH_MERR_2"/>
    <property type="match status" value="1"/>
</dbReference>
<keyword evidence="1" id="KW-0238">DNA-binding</keyword>
<dbReference type="GO" id="GO:0003700">
    <property type="term" value="F:DNA-binding transcription factor activity"/>
    <property type="evidence" value="ECO:0007669"/>
    <property type="project" value="InterPro"/>
</dbReference>
<dbReference type="PANTHER" id="PTHR30204">
    <property type="entry name" value="REDOX-CYCLING DRUG-SENSING TRANSCRIPTIONAL ACTIVATOR SOXR"/>
    <property type="match status" value="1"/>
</dbReference>
<dbReference type="RefSeq" id="WP_036159196.1">
    <property type="nucleotide sequence ID" value="NZ_AVCX01000001.1"/>
</dbReference>
<dbReference type="eggNOG" id="COG0789">
    <property type="taxonomic scope" value="Bacteria"/>
</dbReference>
<reference evidence="4 5" key="1">
    <citation type="submission" date="2014-02" db="EMBL/GenBank/DDBJ databases">
        <title>Draft genome sequence of Lysinibacillus odysseyi NBRC 100172.</title>
        <authorList>
            <person name="Zhang F."/>
            <person name="Wang G."/>
            <person name="Zhang L."/>
        </authorList>
    </citation>
    <scope>NUCLEOTIDE SEQUENCE [LARGE SCALE GENOMIC DNA]</scope>
    <source>
        <strain evidence="4 5">NBRC 100172</strain>
    </source>
</reference>
<organism evidence="4 5">
    <name type="scientific">Lysinibacillus odysseyi 34hs-1 = NBRC 100172</name>
    <dbReference type="NCBI Taxonomy" id="1220589"/>
    <lineage>
        <taxon>Bacteria</taxon>
        <taxon>Bacillati</taxon>
        <taxon>Bacillota</taxon>
        <taxon>Bacilli</taxon>
        <taxon>Bacillales</taxon>
        <taxon>Bacillaceae</taxon>
        <taxon>Lysinibacillus</taxon>
    </lineage>
</organism>
<dbReference type="PANTHER" id="PTHR30204:SF96">
    <property type="entry name" value="CHROMOSOME-ANCHORING PROTEIN RACA"/>
    <property type="match status" value="1"/>
</dbReference>
<keyword evidence="2" id="KW-0175">Coiled coil</keyword>
<evidence type="ECO:0000313" key="4">
    <source>
        <dbReference type="EMBL" id="KGR82039.1"/>
    </source>
</evidence>
<dbReference type="Gene3D" id="1.10.1660.10">
    <property type="match status" value="1"/>
</dbReference>